<keyword evidence="5" id="KW-0560">Oxidoreductase</keyword>
<sequence length="356" mass="37810">MARRSMRLVEYGKPFQLMKEEVPAAPKGGAVVKTEYAGVCHSDLHSLEGDFRTLVPMQTVLGHEIAGTVHDISPEAGFKVGDRVAVYWHGGCGACSRCEVGETTACLKDVKHWAGINEDGGFSDYVIIPDVRLLVKVPDTVTMDTACLLPCSGLTAYNAVCKMVPTVQDFAKHNADCAVLLVGAGGLGLWGVQFAKQLLPAGVRVISADVDNEKLAAAKEAGCDDVLLWSKDVDDDTAVAAAKKVCGGLGAFAAAIDFVNVPSTFERVEKILAPGGMHVLVGLLGVGAAGSVPLMMYVLGRHQMGAVLMGSLPQMKELMALMAQGKKKMDTNFVENQITNNTLLEPFVLNKNVYST</sequence>
<evidence type="ECO:0000313" key="9">
    <source>
        <dbReference type="EMBL" id="EEN53597.1"/>
    </source>
</evidence>
<evidence type="ECO:0000256" key="1">
    <source>
        <dbReference type="ARBA" id="ARBA00001947"/>
    </source>
</evidence>
<dbReference type="Gene3D" id="3.40.50.720">
    <property type="entry name" value="NAD(P)-binding Rossmann-like Domain"/>
    <property type="match status" value="1"/>
</dbReference>
<dbReference type="Gene3D" id="3.90.180.10">
    <property type="entry name" value="Medium-chain alcohol dehydrogenases, catalytic domain"/>
    <property type="match status" value="1"/>
</dbReference>
<evidence type="ECO:0000259" key="8">
    <source>
        <dbReference type="Pfam" id="PF08240"/>
    </source>
</evidence>
<feature type="transmembrane region" description="Helical" evidence="6">
    <location>
        <begin position="277"/>
        <end position="299"/>
    </location>
</feature>
<dbReference type="SUPFAM" id="SSF50129">
    <property type="entry name" value="GroES-like"/>
    <property type="match status" value="1"/>
</dbReference>
<keyword evidence="6" id="KW-0472">Membrane</keyword>
<dbReference type="SUPFAM" id="SSF51735">
    <property type="entry name" value="NAD(P)-binding Rossmann-fold domains"/>
    <property type="match status" value="1"/>
</dbReference>
<proteinExistence type="inferred from homology"/>
<comment type="similarity">
    <text evidence="2">Belongs to the zinc-containing alcohol dehydrogenase family.</text>
</comment>
<keyword evidence="4" id="KW-0862">Zinc</keyword>
<dbReference type="InParanoid" id="C3Z1H9"/>
<evidence type="ECO:0000259" key="7">
    <source>
        <dbReference type="Pfam" id="PF00107"/>
    </source>
</evidence>
<comment type="cofactor">
    <cofactor evidence="1">
        <name>Zn(2+)</name>
        <dbReference type="ChEBI" id="CHEBI:29105"/>
    </cofactor>
</comment>
<dbReference type="Pfam" id="PF00107">
    <property type="entry name" value="ADH_zinc_N"/>
    <property type="match status" value="1"/>
</dbReference>
<keyword evidence="3" id="KW-0479">Metal-binding</keyword>
<dbReference type="InterPro" id="IPR013149">
    <property type="entry name" value="ADH-like_C"/>
</dbReference>
<dbReference type="EMBL" id="GG666573">
    <property type="protein sequence ID" value="EEN53597.1"/>
    <property type="molecule type" value="Genomic_DNA"/>
</dbReference>
<accession>C3Z1H9</accession>
<keyword evidence="6" id="KW-0812">Transmembrane</keyword>
<evidence type="ECO:0000256" key="2">
    <source>
        <dbReference type="ARBA" id="ARBA00008072"/>
    </source>
</evidence>
<dbReference type="FunFam" id="3.40.50.720:FF:000691">
    <property type="entry name" value="NAD-dependent alcohol dehydrogenase"/>
    <property type="match status" value="1"/>
</dbReference>
<name>C3Z1H9_BRAFL</name>
<keyword evidence="6" id="KW-1133">Transmembrane helix</keyword>
<evidence type="ECO:0008006" key="10">
    <source>
        <dbReference type="Google" id="ProtNLM"/>
    </source>
</evidence>
<evidence type="ECO:0000256" key="6">
    <source>
        <dbReference type="SAM" id="Phobius"/>
    </source>
</evidence>
<dbReference type="InterPro" id="IPR011032">
    <property type="entry name" value="GroES-like_sf"/>
</dbReference>
<dbReference type="GO" id="GO:0046872">
    <property type="term" value="F:metal ion binding"/>
    <property type="evidence" value="ECO:0007669"/>
    <property type="project" value="UniProtKB-KW"/>
</dbReference>
<dbReference type="STRING" id="7739.C3Z1H9"/>
<dbReference type="PANTHER" id="PTHR42940:SF8">
    <property type="entry name" value="VACUOLAR PROTEIN SORTING-ASSOCIATED PROTEIN 11"/>
    <property type="match status" value="1"/>
</dbReference>
<evidence type="ECO:0000256" key="3">
    <source>
        <dbReference type="ARBA" id="ARBA00022723"/>
    </source>
</evidence>
<evidence type="ECO:0000256" key="5">
    <source>
        <dbReference type="ARBA" id="ARBA00023002"/>
    </source>
</evidence>
<feature type="domain" description="Alcohol dehydrogenase-like C-terminal" evidence="7">
    <location>
        <begin position="186"/>
        <end position="323"/>
    </location>
</feature>
<dbReference type="GO" id="GO:0016491">
    <property type="term" value="F:oxidoreductase activity"/>
    <property type="evidence" value="ECO:0007669"/>
    <property type="project" value="UniProtKB-KW"/>
</dbReference>
<dbReference type="InterPro" id="IPR036291">
    <property type="entry name" value="NAD(P)-bd_dom_sf"/>
</dbReference>
<gene>
    <name evidence="9" type="ORF">BRAFLDRAFT_82309</name>
</gene>
<dbReference type="PANTHER" id="PTHR42940">
    <property type="entry name" value="ALCOHOL DEHYDROGENASE 1-RELATED"/>
    <property type="match status" value="1"/>
</dbReference>
<evidence type="ECO:0000256" key="4">
    <source>
        <dbReference type="ARBA" id="ARBA00022833"/>
    </source>
</evidence>
<dbReference type="Pfam" id="PF08240">
    <property type="entry name" value="ADH_N"/>
    <property type="match status" value="1"/>
</dbReference>
<feature type="domain" description="Alcohol dehydrogenase-like N-terminal" evidence="8">
    <location>
        <begin position="28"/>
        <end position="139"/>
    </location>
</feature>
<protein>
    <recommendedName>
        <fullName evidence="10">Enoyl reductase (ER) domain-containing protein</fullName>
    </recommendedName>
</protein>
<organism>
    <name type="scientific">Branchiostoma floridae</name>
    <name type="common">Florida lancelet</name>
    <name type="synonym">Amphioxus</name>
    <dbReference type="NCBI Taxonomy" id="7739"/>
    <lineage>
        <taxon>Eukaryota</taxon>
        <taxon>Metazoa</taxon>
        <taxon>Chordata</taxon>
        <taxon>Cephalochordata</taxon>
        <taxon>Leptocardii</taxon>
        <taxon>Amphioxiformes</taxon>
        <taxon>Branchiostomatidae</taxon>
        <taxon>Branchiostoma</taxon>
    </lineage>
</organism>
<dbReference type="eggNOG" id="KOG1198">
    <property type="taxonomic scope" value="Eukaryota"/>
</dbReference>
<dbReference type="InterPro" id="IPR013154">
    <property type="entry name" value="ADH-like_N"/>
</dbReference>
<reference evidence="9" key="1">
    <citation type="journal article" date="2008" name="Nature">
        <title>The amphioxus genome and the evolution of the chordate karyotype.</title>
        <authorList>
            <consortium name="US DOE Joint Genome Institute (JGI-PGF)"/>
            <person name="Putnam N.H."/>
            <person name="Butts T."/>
            <person name="Ferrier D.E.K."/>
            <person name="Furlong R.F."/>
            <person name="Hellsten U."/>
            <person name="Kawashima T."/>
            <person name="Robinson-Rechavi M."/>
            <person name="Shoguchi E."/>
            <person name="Terry A."/>
            <person name="Yu J.-K."/>
            <person name="Benito-Gutierrez E.L."/>
            <person name="Dubchak I."/>
            <person name="Garcia-Fernandez J."/>
            <person name="Gibson-Brown J.J."/>
            <person name="Grigoriev I.V."/>
            <person name="Horton A.C."/>
            <person name="de Jong P.J."/>
            <person name="Jurka J."/>
            <person name="Kapitonov V.V."/>
            <person name="Kohara Y."/>
            <person name="Kuroki Y."/>
            <person name="Lindquist E."/>
            <person name="Lucas S."/>
            <person name="Osoegawa K."/>
            <person name="Pennacchio L.A."/>
            <person name="Salamov A.A."/>
            <person name="Satou Y."/>
            <person name="Sauka-Spengler T."/>
            <person name="Schmutz J."/>
            <person name="Shin-I T."/>
            <person name="Toyoda A."/>
            <person name="Bronner-Fraser M."/>
            <person name="Fujiyama A."/>
            <person name="Holland L.Z."/>
            <person name="Holland P.W.H."/>
            <person name="Satoh N."/>
            <person name="Rokhsar D.S."/>
        </authorList>
    </citation>
    <scope>NUCLEOTIDE SEQUENCE [LARGE SCALE GENOMIC DNA]</scope>
    <source>
        <strain evidence="9">S238N-H82</strain>
        <tissue evidence="9">Testes</tissue>
    </source>
</reference>
<dbReference type="AlphaFoldDB" id="C3Z1H9"/>